<dbReference type="RefSeq" id="XP_043132720.1">
    <property type="nucleotide sequence ID" value="XM_043276188.1"/>
</dbReference>
<dbReference type="EMBL" id="AP024416">
    <property type="protein sequence ID" value="BCR84198.1"/>
    <property type="molecule type" value="Genomic_DNA"/>
</dbReference>
<proteinExistence type="predicted"/>
<evidence type="ECO:0008006" key="3">
    <source>
        <dbReference type="Google" id="ProtNLM"/>
    </source>
</evidence>
<dbReference type="AlphaFoldDB" id="A0A7R7ZJC6"/>
<protein>
    <recommendedName>
        <fullName evidence="3">Gamma-glutamylcyclotransferase AIG2-like domain-containing protein</fullName>
    </recommendedName>
</protein>
<dbReference type="GeneID" id="66978557"/>
<reference evidence="1" key="1">
    <citation type="submission" date="2021-01" db="EMBL/GenBank/DDBJ databases">
        <authorList>
            <consortium name="Aspergillus chevalieri M1 genome sequencing consortium"/>
            <person name="Kazuki M."/>
            <person name="Futagami T."/>
        </authorList>
    </citation>
    <scope>NUCLEOTIDE SEQUENCE</scope>
    <source>
        <strain evidence="1">M1</strain>
    </source>
</reference>
<dbReference type="Proteomes" id="UP000637239">
    <property type="component" value="Chromosome 1"/>
</dbReference>
<gene>
    <name evidence="1" type="ORF">ACHE_11600S</name>
</gene>
<dbReference type="KEGG" id="ache:ACHE_11600S"/>
<sequence length="61" mass="7160">MDRKFMTFNMNSVNPAKFAPKPYVEKYYFFYGTLIDLSMLSHVLGLDHEPELRPAYIVGQK</sequence>
<organism evidence="1 2">
    <name type="scientific">Aspergillus chevalieri</name>
    <name type="common">Eurotium chevalieri</name>
    <dbReference type="NCBI Taxonomy" id="182096"/>
    <lineage>
        <taxon>Eukaryota</taxon>
        <taxon>Fungi</taxon>
        <taxon>Dikarya</taxon>
        <taxon>Ascomycota</taxon>
        <taxon>Pezizomycotina</taxon>
        <taxon>Eurotiomycetes</taxon>
        <taxon>Eurotiomycetidae</taxon>
        <taxon>Eurotiales</taxon>
        <taxon>Aspergillaceae</taxon>
        <taxon>Aspergillus</taxon>
        <taxon>Aspergillus subgen. Aspergillus</taxon>
    </lineage>
</organism>
<reference evidence="1" key="2">
    <citation type="submission" date="2021-02" db="EMBL/GenBank/DDBJ databases">
        <title>Aspergillus chevalieri M1 genome sequence.</title>
        <authorList>
            <person name="Kadooka C."/>
            <person name="Mori K."/>
            <person name="Futagami T."/>
        </authorList>
    </citation>
    <scope>NUCLEOTIDE SEQUENCE</scope>
    <source>
        <strain evidence="1">M1</strain>
    </source>
</reference>
<evidence type="ECO:0000313" key="2">
    <source>
        <dbReference type="Proteomes" id="UP000637239"/>
    </source>
</evidence>
<accession>A0A7R7ZJC6</accession>
<name>A0A7R7ZJC6_ASPCH</name>
<keyword evidence="2" id="KW-1185">Reference proteome</keyword>
<evidence type="ECO:0000313" key="1">
    <source>
        <dbReference type="EMBL" id="BCR84198.1"/>
    </source>
</evidence>